<dbReference type="Proteomes" id="UP000297549">
    <property type="component" value="Unassembled WGS sequence"/>
</dbReference>
<dbReference type="Pfam" id="PF13558">
    <property type="entry name" value="SbcC_Walker_B"/>
    <property type="match status" value="1"/>
</dbReference>
<dbReference type="OrthoDB" id="174137at2"/>
<name>A0A4Z0Q306_9BACT</name>
<accession>A0A4Z0Q306</accession>
<feature type="region of interest" description="Disordered" evidence="2">
    <location>
        <begin position="78"/>
        <end position="108"/>
    </location>
</feature>
<dbReference type="Gene3D" id="3.40.50.300">
    <property type="entry name" value="P-loop containing nucleotide triphosphate hydrolases"/>
    <property type="match status" value="2"/>
</dbReference>
<evidence type="ECO:0000313" key="3">
    <source>
        <dbReference type="EMBL" id="TGE23866.1"/>
    </source>
</evidence>
<dbReference type="RefSeq" id="WP_135460872.1">
    <property type="nucleotide sequence ID" value="NZ_SRLC01000001.1"/>
</dbReference>
<keyword evidence="1" id="KW-0175">Coiled coil</keyword>
<organism evidence="3 4">
    <name type="scientific">Hymenobacter aquaticus</name>
    <dbReference type="NCBI Taxonomy" id="1867101"/>
    <lineage>
        <taxon>Bacteria</taxon>
        <taxon>Pseudomonadati</taxon>
        <taxon>Bacteroidota</taxon>
        <taxon>Cytophagia</taxon>
        <taxon>Cytophagales</taxon>
        <taxon>Hymenobacteraceae</taxon>
        <taxon>Hymenobacter</taxon>
    </lineage>
</organism>
<gene>
    <name evidence="3" type="ORF">E5K00_01225</name>
</gene>
<reference evidence="3 4" key="1">
    <citation type="submission" date="2019-04" db="EMBL/GenBank/DDBJ databases">
        <authorList>
            <person name="Feng G."/>
            <person name="Zhang J."/>
            <person name="Zhu H."/>
        </authorList>
    </citation>
    <scope>NUCLEOTIDE SEQUENCE [LARGE SCALE GENOMIC DNA]</scope>
    <source>
        <strain evidence="3 4">JCM 31653</strain>
    </source>
</reference>
<evidence type="ECO:0000256" key="1">
    <source>
        <dbReference type="SAM" id="Coils"/>
    </source>
</evidence>
<dbReference type="AlphaFoldDB" id="A0A4Z0Q306"/>
<feature type="coiled-coil region" evidence="1">
    <location>
        <begin position="307"/>
        <end position="452"/>
    </location>
</feature>
<dbReference type="InterPro" id="IPR027417">
    <property type="entry name" value="P-loop_NTPase"/>
</dbReference>
<evidence type="ECO:0000256" key="2">
    <source>
        <dbReference type="SAM" id="MobiDB-lite"/>
    </source>
</evidence>
<protein>
    <submittedName>
        <fullName evidence="3">Uncharacterized protein</fullName>
    </submittedName>
</protein>
<keyword evidence="4" id="KW-1185">Reference proteome</keyword>
<dbReference type="SUPFAM" id="SSF52540">
    <property type="entry name" value="P-loop containing nucleoside triphosphate hydrolases"/>
    <property type="match status" value="1"/>
</dbReference>
<feature type="coiled-coil region" evidence="1">
    <location>
        <begin position="627"/>
        <end position="668"/>
    </location>
</feature>
<proteinExistence type="predicted"/>
<comment type="caution">
    <text evidence="3">The sequence shown here is derived from an EMBL/GenBank/DDBJ whole genome shotgun (WGS) entry which is preliminary data.</text>
</comment>
<sequence length="1137" mass="131506">MLSLFDTGKEQAGYRLKTLELFNWGTFHEGSSGQDIWSVGPDAQNSLLTGANGSGKTTLVDGLLALLVSPKKRFFNQSSGAQSTKERTEESYVEGHYGRTQGEEQAHSRVEKLRQRGTTYSVVLGVFVNEQASPVTLAQVRWFSQGQLQRRFLVARQELSIAEHIRFDSGGQWLRQLKNQPVGKSLEVFDGFSRYAERFRQLFGMRSEKALTLFNQTVGMKVLGNLDEFIRANMLEDNTAEAAFDKLLTSYQTLLASYQALEKARTQLDLLQPIHDLSRSYDDLEQLLEHTRYQQQWLPAWWAREQVSIWTAELARQDEELDRLQRELAQHENAWDTTDAQRLDLERQWAANDMLRLIQDLARDIDAAEKEKAGKERKLQDYNALARQLTLPTDPDDAIFRQSLAQLRTLSAATEQHLEDMKEQQMHGRIRQQQLQTEYDHLLAEIEQLRGSAGKITGRVAEIRQELLQAVRATESQIPFAAEVMQVRAEDKDRWNDAVEKKLHSFGLSLLVPPALYSAVNAYVHAQRNLRGKIVYHQVDSTAFRLPPADERMLVARLEFNPQSPYADWVEQHVASRFDYVCVTEQAAFERLGKALLPSGLSRNKNRHERDDTQHRHILGWDNRELRRELEGRARAVSAEIDQTTQQLAQLGKQLKQLEQRRHQLERLTEFRDFAELDWQAVVLRVEKLLTRRRELEYANAPLRVMEEQLAQVKAELKKIDDLRTATNKKIGETEAGLKLLRTEREKQQQKVERYDEPALTAALAALQELTAPLAGQVTYLTFDDQKNQLEIGLGARLTALQQESSQMARQLQRRMDAFLRPGKAVTEKFADWSSDLHEWTNELNRRSDYLALYEQLREEQLATLELRFREEFKRGVTNALTDYCGSLEQQHEHICETIEQINRSLRDITFNLAPDTYIQLERTNTRRPRVHEFRFIDMPSWQPDRTQLALASDPKQAEIDHFVQHIQPFIRQLQENEKWRQEVTDVRNWSDFKAREYYKAENKPFRVYENSGSLSGGEAAQLAYTVLGAAIAYQFGMNQATNPWKSFRFIVVDEAFSKLDEDKSKYLLQLCRSLGLQLMVVTPLTSIHLVEKDVSVIHWVTKAKHHKDCSVVRDIPILEYHQKKEVLLAAEAELES</sequence>
<dbReference type="Pfam" id="PF13555">
    <property type="entry name" value="AAA_29"/>
    <property type="match status" value="1"/>
</dbReference>
<dbReference type="EMBL" id="SRLC01000001">
    <property type="protein sequence ID" value="TGE23866.1"/>
    <property type="molecule type" value="Genomic_DNA"/>
</dbReference>
<evidence type="ECO:0000313" key="4">
    <source>
        <dbReference type="Proteomes" id="UP000297549"/>
    </source>
</evidence>